<dbReference type="EMBL" id="CM004477">
    <property type="protein sequence ID" value="OCT75133.1"/>
    <property type="molecule type" value="Genomic_DNA"/>
</dbReference>
<dbReference type="PANTHER" id="PTHR21301">
    <property type="entry name" value="REVERSE TRANSCRIPTASE"/>
    <property type="match status" value="1"/>
</dbReference>
<sequence>MLFFSLRPSGLYFATATSSNTPFAPPCGQRKNVSSIYRIYALILVLWSGSLDSLNEYSIHSTITFTLEVSPTELHFLGVSIKYTGQEFLTTVYTKPTEELYVKASAQMIEIFLAKVYEGSLLQKPRQEVRVIPRQQLLEKKLVKPHKSSRILFISTFDANSKQCRNIVLKYWGLLGTDPRSVSCSRLNPCFHTGGGKVLVTWLIPNPSVIQITNTL</sequence>
<dbReference type="Proteomes" id="UP000694892">
    <property type="component" value="Chromosome 6S"/>
</dbReference>
<gene>
    <name evidence="1" type="ORF">XELAEV_18034123mg</name>
</gene>
<evidence type="ECO:0000313" key="1">
    <source>
        <dbReference type="EMBL" id="OCT75133.1"/>
    </source>
</evidence>
<accession>A0A974CL82</accession>
<name>A0A974CL82_XENLA</name>
<dbReference type="AlphaFoldDB" id="A0A974CL82"/>
<evidence type="ECO:0000313" key="2">
    <source>
        <dbReference type="Proteomes" id="UP000694892"/>
    </source>
</evidence>
<organism evidence="1 2">
    <name type="scientific">Xenopus laevis</name>
    <name type="common">African clawed frog</name>
    <dbReference type="NCBI Taxonomy" id="8355"/>
    <lineage>
        <taxon>Eukaryota</taxon>
        <taxon>Metazoa</taxon>
        <taxon>Chordata</taxon>
        <taxon>Craniata</taxon>
        <taxon>Vertebrata</taxon>
        <taxon>Euteleostomi</taxon>
        <taxon>Amphibia</taxon>
        <taxon>Batrachia</taxon>
        <taxon>Anura</taxon>
        <taxon>Pipoidea</taxon>
        <taxon>Pipidae</taxon>
        <taxon>Xenopodinae</taxon>
        <taxon>Xenopus</taxon>
        <taxon>Xenopus</taxon>
    </lineage>
</organism>
<reference evidence="2" key="1">
    <citation type="journal article" date="2016" name="Nature">
        <title>Genome evolution in the allotetraploid frog Xenopus laevis.</title>
        <authorList>
            <person name="Session A.M."/>
            <person name="Uno Y."/>
            <person name="Kwon T."/>
            <person name="Chapman J.A."/>
            <person name="Toyoda A."/>
            <person name="Takahashi S."/>
            <person name="Fukui A."/>
            <person name="Hikosaka A."/>
            <person name="Suzuki A."/>
            <person name="Kondo M."/>
            <person name="van Heeringen S.J."/>
            <person name="Quigley I."/>
            <person name="Heinz S."/>
            <person name="Ogino H."/>
            <person name="Ochi H."/>
            <person name="Hellsten U."/>
            <person name="Lyons J.B."/>
            <person name="Simakov O."/>
            <person name="Putnam N."/>
            <person name="Stites J."/>
            <person name="Kuroki Y."/>
            <person name="Tanaka T."/>
            <person name="Michiue T."/>
            <person name="Watanabe M."/>
            <person name="Bogdanovic O."/>
            <person name="Lister R."/>
            <person name="Georgiou G."/>
            <person name="Paranjpe S.S."/>
            <person name="van Kruijsbergen I."/>
            <person name="Shu S."/>
            <person name="Carlson J."/>
            <person name="Kinoshita T."/>
            <person name="Ohta Y."/>
            <person name="Mawaribuchi S."/>
            <person name="Jenkins J."/>
            <person name="Grimwood J."/>
            <person name="Schmutz J."/>
            <person name="Mitros T."/>
            <person name="Mozaffari S.V."/>
            <person name="Suzuki Y."/>
            <person name="Haramoto Y."/>
            <person name="Yamamoto T.S."/>
            <person name="Takagi C."/>
            <person name="Heald R."/>
            <person name="Miller K."/>
            <person name="Haudenschild C."/>
            <person name="Kitzman J."/>
            <person name="Nakayama T."/>
            <person name="Izutsu Y."/>
            <person name="Robert J."/>
            <person name="Fortriede J."/>
            <person name="Burns K."/>
            <person name="Lotay V."/>
            <person name="Karimi K."/>
            <person name="Yasuoka Y."/>
            <person name="Dichmann D.S."/>
            <person name="Flajnik M.F."/>
            <person name="Houston D.W."/>
            <person name="Shendure J."/>
            <person name="DuPasquier L."/>
            <person name="Vize P.D."/>
            <person name="Zorn A.M."/>
            <person name="Ito M."/>
            <person name="Marcotte E.M."/>
            <person name="Wallingford J.B."/>
            <person name="Ito Y."/>
            <person name="Asashima M."/>
            <person name="Ueno N."/>
            <person name="Matsuda Y."/>
            <person name="Veenstra G.J."/>
            <person name="Fujiyama A."/>
            <person name="Harland R.M."/>
            <person name="Taira M."/>
            <person name="Rokhsar D.S."/>
        </authorList>
    </citation>
    <scope>NUCLEOTIDE SEQUENCE [LARGE SCALE GENOMIC DNA]</scope>
    <source>
        <strain evidence="2">J</strain>
    </source>
</reference>
<proteinExistence type="predicted"/>
<dbReference type="PANTHER" id="PTHR21301:SF12">
    <property type="match status" value="1"/>
</dbReference>
<protein>
    <submittedName>
        <fullName evidence="1">Uncharacterized protein</fullName>
    </submittedName>
</protein>